<keyword evidence="6" id="KW-1185">Reference proteome</keyword>
<feature type="domain" description="Thiamine pyrophosphate enzyme TPP-binding" evidence="3">
    <location>
        <begin position="465"/>
        <end position="615"/>
    </location>
</feature>
<dbReference type="PANTHER" id="PTHR48084">
    <property type="entry name" value="2-OXOGLUTARATE OXIDOREDUCTASE SUBUNIT KORB-RELATED"/>
    <property type="match status" value="1"/>
</dbReference>
<keyword evidence="1" id="KW-0560">Oxidoreductase</keyword>
<dbReference type="NCBIfam" id="NF009588">
    <property type="entry name" value="PRK13029.1"/>
    <property type="match status" value="1"/>
</dbReference>
<sequence length="1173" mass="127231">MSTITPVPLVFGDYALEDRYRLGKGRVYMTGIQALVRLPMMQRQRDLAAGLNTGGFISGYRGSPLGMYDNALWGAKKYLKENNIHFQPGLNEDLAATAVWGSQQTNLFPGAKVDGVFSIWYGKGPGVDRSMDVLKHGNAAGTSPHGGVIALAGDDHGCQSSTLPHQSEQVFAAAMIPVVNPATVQEYLDFGMLGFALSRYSGCWVGFKAISETVESGASVWVDPERIQIVMPTDFQLPPGGLGIRNPDPPLEAERRLHGPKMAAVNAFVRANGFDRTVIEPTETGTKARIGIMTTGKAYLDTRQALEDLGIDDARARALGIRLYKVGVTWPLESEGARRFAEGLQEVIVVEEKRSNLEDQLLRILYHLPADRRPTVIGKADETGRIILPSEGELTPTGVAMVIASRLMKHQGESPELRQRLARLEAKEKLLSAPPPKVARTPFFCSGCPHNTSTKVPEGSRAMAGIGCHGMAIWMPERRTSLISHMGGEGVGWVGQAPFHSDNHIFQNLGDGTYYHSGLMAIRQSAAAGVNITYKILFNDAVAMTGGQPHDGPLTVPEITRQVEAEGAKKVIVVTDEPDKYPMNAGFAHGVTIRHRDELDAVQRELREIPGLTVLVYDQTCAAEKRRRRKRGTFPDPDRRVFINDAVCEGCGDCSEKSNCVSVKPLETELGRKRQIDQSNCNKDFSCVNGFCPSFVSVRGGVPAKARRPKLALVAEDPFASLPMPTLRPLDEAYGILVTGIGGTGVITVGALIGMAAHLEGKGCTVLDFTGLAQKNGAVMSHVRLAPKPEDLHAVRIAAGGANLVLGCDMVVAASPAALSRIEQGITKAVINGHVQPVAAFVMNGDMDLGAESMMKAIREAAGDEATSFIDGTGLATAILGDSIATNLFMLGHAWQKGLVPLSFEALMRAIELNGVAVESSKRTFNWGRLAAHNIAAVQAAAKPALRIEKPVARTLAEIVSKRVELLTAYQDKAYAERYRALVDRVAQVEKDKAPGRRGLAEAVAKSLYKLMAYKDEYEVARLYSDGEFHKKLSQQFDGDYKITFHLAPPLFADRDPVTGELKKSEFGSWMMPAFRILASLKRLRGGTFDIFGYSEERRMERRLIGEHEATVATLLATLSQDNHALAVQIASVPETMRGFGHVKEKNVKAAKEREASLLAAYRSPATQSIAAE</sequence>
<evidence type="ECO:0000259" key="2">
    <source>
        <dbReference type="Pfam" id="PF01558"/>
    </source>
</evidence>
<evidence type="ECO:0000313" key="6">
    <source>
        <dbReference type="Proteomes" id="UP000727907"/>
    </source>
</evidence>
<evidence type="ECO:0000259" key="4">
    <source>
        <dbReference type="Pfam" id="PF20169"/>
    </source>
</evidence>
<dbReference type="InterPro" id="IPR019752">
    <property type="entry name" value="Pyrv/ketoisovalerate_OxRed_cat"/>
</dbReference>
<evidence type="ECO:0000313" key="5">
    <source>
        <dbReference type="EMBL" id="MBU8872880.1"/>
    </source>
</evidence>
<dbReference type="Pfam" id="PF01558">
    <property type="entry name" value="POR"/>
    <property type="match status" value="1"/>
</dbReference>
<dbReference type="RefSeq" id="WP_216957160.1">
    <property type="nucleotide sequence ID" value="NZ_JAHOPB010000001.1"/>
</dbReference>
<feature type="domain" description="Pyruvate/ketoisovalerate oxidoreductase catalytic" evidence="2">
    <location>
        <begin position="742"/>
        <end position="941"/>
    </location>
</feature>
<dbReference type="InterPro" id="IPR051457">
    <property type="entry name" value="2-oxoacid:Fd_oxidoreductase"/>
</dbReference>
<dbReference type="NCBIfam" id="NF009589">
    <property type="entry name" value="PRK13030.1"/>
    <property type="match status" value="1"/>
</dbReference>
<dbReference type="PANTHER" id="PTHR48084:SF3">
    <property type="entry name" value="SUBUNIT OF PYRUVATE:FLAVODOXIN OXIDOREDUCTASE"/>
    <property type="match status" value="1"/>
</dbReference>
<proteinExistence type="predicted"/>
<dbReference type="CDD" id="cd07034">
    <property type="entry name" value="TPP_PYR_PFOR_IOR-alpha_like"/>
    <property type="match status" value="1"/>
</dbReference>
<reference evidence="5 6" key="1">
    <citation type="submission" date="2021-06" db="EMBL/GenBank/DDBJ databases">
        <authorList>
            <person name="Lee D.H."/>
        </authorList>
    </citation>
    <scope>NUCLEOTIDE SEQUENCE [LARGE SCALE GENOMIC DNA]</scope>
    <source>
        <strain evidence="5 6">MMS21-HV4-11</strain>
    </source>
</reference>
<protein>
    <submittedName>
        <fullName evidence="5">Indolepyruvate ferredoxin oxidoreductase family protein</fullName>
    </submittedName>
</protein>
<comment type="caution">
    <text evidence="5">The sequence shown here is derived from an EMBL/GenBank/DDBJ whole genome shotgun (WGS) entry which is preliminary data.</text>
</comment>
<organism evidence="5 6">
    <name type="scientific">Reyranella humidisoli</name>
    <dbReference type="NCBI Taxonomy" id="2849149"/>
    <lineage>
        <taxon>Bacteria</taxon>
        <taxon>Pseudomonadati</taxon>
        <taxon>Pseudomonadota</taxon>
        <taxon>Alphaproteobacteria</taxon>
        <taxon>Hyphomicrobiales</taxon>
        <taxon>Reyranellaceae</taxon>
        <taxon>Reyranella</taxon>
    </lineage>
</organism>
<dbReference type="InterPro" id="IPR046667">
    <property type="entry name" value="DUF6537"/>
</dbReference>
<evidence type="ECO:0000256" key="1">
    <source>
        <dbReference type="ARBA" id="ARBA00023002"/>
    </source>
</evidence>
<dbReference type="Pfam" id="PF20169">
    <property type="entry name" value="DUF6537"/>
    <property type="match status" value="1"/>
</dbReference>
<gene>
    <name evidence="5" type="ORF">KQ910_03855</name>
</gene>
<evidence type="ECO:0000259" key="3">
    <source>
        <dbReference type="Pfam" id="PF02775"/>
    </source>
</evidence>
<name>A0ABS6IHZ9_9HYPH</name>
<dbReference type="CDD" id="cd02008">
    <property type="entry name" value="TPP_IOR_alpha"/>
    <property type="match status" value="1"/>
</dbReference>
<dbReference type="EMBL" id="JAHOPB010000001">
    <property type="protein sequence ID" value="MBU8872880.1"/>
    <property type="molecule type" value="Genomic_DNA"/>
</dbReference>
<dbReference type="InterPro" id="IPR002880">
    <property type="entry name" value="Pyrv_Fd/Flavodoxin_OxRdtase_N"/>
</dbReference>
<dbReference type="Proteomes" id="UP000727907">
    <property type="component" value="Unassembled WGS sequence"/>
</dbReference>
<accession>A0ABS6IHZ9</accession>
<feature type="domain" description="DUF6537" evidence="4">
    <location>
        <begin position="956"/>
        <end position="1155"/>
    </location>
</feature>
<dbReference type="Pfam" id="PF02775">
    <property type="entry name" value="TPP_enzyme_C"/>
    <property type="match status" value="1"/>
</dbReference>
<dbReference type="InterPro" id="IPR011766">
    <property type="entry name" value="TPP_enzyme_TPP-bd"/>
</dbReference>